<feature type="region of interest" description="Disordered" evidence="1">
    <location>
        <begin position="24"/>
        <end position="60"/>
    </location>
</feature>
<comment type="caution">
    <text evidence="2">The sequence shown here is derived from an EMBL/GenBank/DDBJ whole genome shotgun (WGS) entry which is preliminary data.</text>
</comment>
<protein>
    <submittedName>
        <fullName evidence="2">Uncharacterized protein</fullName>
    </submittedName>
</protein>
<name>A0AAV4AZ56_9GAST</name>
<feature type="compositionally biased region" description="Basic residues" evidence="1">
    <location>
        <begin position="41"/>
        <end position="52"/>
    </location>
</feature>
<dbReference type="EMBL" id="BLXT01004413">
    <property type="protein sequence ID" value="GFO12312.1"/>
    <property type="molecule type" value="Genomic_DNA"/>
</dbReference>
<dbReference type="AlphaFoldDB" id="A0AAV4AZ56"/>
<evidence type="ECO:0000313" key="2">
    <source>
        <dbReference type="EMBL" id="GFO12312.1"/>
    </source>
</evidence>
<sequence length="122" mass="13555">MLLPELPDTCTECAAAARADDPEVRRKSANVSTRTYANKLSRSKKWKSRKRMATPGELGIPNCVPGTSRFSLRGGKCIRERSLRPRQRSSEVKQATVCSFVERRNPSVCQAKAFPTELSADV</sequence>
<proteinExistence type="predicted"/>
<accession>A0AAV4AZ56</accession>
<feature type="compositionally biased region" description="Polar residues" evidence="1">
    <location>
        <begin position="29"/>
        <end position="38"/>
    </location>
</feature>
<evidence type="ECO:0000256" key="1">
    <source>
        <dbReference type="SAM" id="MobiDB-lite"/>
    </source>
</evidence>
<dbReference type="Proteomes" id="UP000735302">
    <property type="component" value="Unassembled WGS sequence"/>
</dbReference>
<keyword evidence="3" id="KW-1185">Reference proteome</keyword>
<reference evidence="2 3" key="1">
    <citation type="journal article" date="2021" name="Elife">
        <title>Chloroplast acquisition without the gene transfer in kleptoplastic sea slugs, Plakobranchus ocellatus.</title>
        <authorList>
            <person name="Maeda T."/>
            <person name="Takahashi S."/>
            <person name="Yoshida T."/>
            <person name="Shimamura S."/>
            <person name="Takaki Y."/>
            <person name="Nagai Y."/>
            <person name="Toyoda A."/>
            <person name="Suzuki Y."/>
            <person name="Arimoto A."/>
            <person name="Ishii H."/>
            <person name="Satoh N."/>
            <person name="Nishiyama T."/>
            <person name="Hasebe M."/>
            <person name="Maruyama T."/>
            <person name="Minagawa J."/>
            <person name="Obokata J."/>
            <person name="Shigenobu S."/>
        </authorList>
    </citation>
    <scope>NUCLEOTIDE SEQUENCE [LARGE SCALE GENOMIC DNA]</scope>
</reference>
<gene>
    <name evidence="2" type="ORF">PoB_003881700</name>
</gene>
<evidence type="ECO:0000313" key="3">
    <source>
        <dbReference type="Proteomes" id="UP000735302"/>
    </source>
</evidence>
<organism evidence="2 3">
    <name type="scientific">Plakobranchus ocellatus</name>
    <dbReference type="NCBI Taxonomy" id="259542"/>
    <lineage>
        <taxon>Eukaryota</taxon>
        <taxon>Metazoa</taxon>
        <taxon>Spiralia</taxon>
        <taxon>Lophotrochozoa</taxon>
        <taxon>Mollusca</taxon>
        <taxon>Gastropoda</taxon>
        <taxon>Heterobranchia</taxon>
        <taxon>Euthyneura</taxon>
        <taxon>Panpulmonata</taxon>
        <taxon>Sacoglossa</taxon>
        <taxon>Placobranchoidea</taxon>
        <taxon>Plakobranchidae</taxon>
        <taxon>Plakobranchus</taxon>
    </lineage>
</organism>